<keyword evidence="4" id="KW-0547">Nucleotide-binding</keyword>
<protein>
    <recommendedName>
        <fullName evidence="2">non-specific protein-tyrosine kinase</fullName>
        <ecNumber evidence="2">2.7.10.2</ecNumber>
    </recommendedName>
</protein>
<evidence type="ECO:0000256" key="7">
    <source>
        <dbReference type="ARBA" id="ARBA00023137"/>
    </source>
</evidence>
<accession>A0A318HBP6</accession>
<reference evidence="11 12" key="2">
    <citation type="submission" date="2018-06" db="EMBL/GenBank/DDBJ databases">
        <title>Sequencing of bacterial isolates from soil warming experiment in Harvard Forest, Massachusetts, USA.</title>
        <authorList>
            <person name="Deangelis K.PhD."/>
        </authorList>
    </citation>
    <scope>NUCLEOTIDE SEQUENCE [LARGE SCALE GENOMIC DNA]</scope>
    <source>
        <strain evidence="11 12">GAS496</strain>
    </source>
</reference>
<evidence type="ECO:0000256" key="1">
    <source>
        <dbReference type="ARBA" id="ARBA00007316"/>
    </source>
</evidence>
<dbReference type="Proteomes" id="UP000247781">
    <property type="component" value="Unassembled WGS sequence"/>
</dbReference>
<reference evidence="12" key="1">
    <citation type="submission" date="2018-05" db="EMBL/GenBank/DDBJ databases">
        <authorList>
            <person name="Deangelis K."/>
            <person name="Huntemann M."/>
            <person name="Clum A."/>
            <person name="Pillay M."/>
            <person name="Palaniappan K."/>
            <person name="Varghese N."/>
            <person name="Mikhailova N."/>
            <person name="Stamatis D."/>
            <person name="Reddy T."/>
            <person name="Daum C."/>
            <person name="Shapiro N."/>
            <person name="Ivanova N."/>
            <person name="Kyrpides N."/>
            <person name="Woyke T."/>
        </authorList>
    </citation>
    <scope>NUCLEOTIDE SEQUENCE [LARGE SCALE GENOMIC DNA]</scope>
    <source>
        <strain evidence="12">GAS496</strain>
    </source>
</reference>
<evidence type="ECO:0000313" key="12">
    <source>
        <dbReference type="Proteomes" id="UP000247781"/>
    </source>
</evidence>
<keyword evidence="3" id="KW-0808">Transferase</keyword>
<dbReference type="InterPro" id="IPR050445">
    <property type="entry name" value="Bact_polysacc_biosynth/exp"/>
</dbReference>
<keyword evidence="9" id="KW-0472">Membrane</keyword>
<keyword evidence="12" id="KW-1185">Reference proteome</keyword>
<evidence type="ECO:0000256" key="6">
    <source>
        <dbReference type="ARBA" id="ARBA00022840"/>
    </source>
</evidence>
<dbReference type="AlphaFoldDB" id="A0A318HBP6"/>
<dbReference type="PANTHER" id="PTHR32309">
    <property type="entry name" value="TYROSINE-PROTEIN KINASE"/>
    <property type="match status" value="1"/>
</dbReference>
<gene>
    <name evidence="11" type="ORF">C8E89_11641</name>
</gene>
<dbReference type="Gene3D" id="3.40.50.300">
    <property type="entry name" value="P-loop containing nucleotide triphosphate hydrolases"/>
    <property type="match status" value="1"/>
</dbReference>
<evidence type="ECO:0000256" key="4">
    <source>
        <dbReference type="ARBA" id="ARBA00022741"/>
    </source>
</evidence>
<keyword evidence="6" id="KW-0067">ATP-binding</keyword>
<sequence>MNVTDYLRIFRQNWWMLAVFAVVGLVIGYGSWVVNWWIIDFTPKYQSTATLFVATQTGTTTAEAYQNDMFSQQRAVSYAALATSEQVATQAVDQLKAPISADDLRAKISAKVRDKTVMLDVSVRDSSPEQAQIYADAVSNQLVALVSQLETSRRGGTPSAAAVVVDNADYPIKPVGLKLWMRLALGAAGGLIVGMLAALLSGVLDKRLRARENIESQTGSLVMGALPKDPVRKNAGVVDLAGNGLYAERVRELRTNLRFTVPPDGSGPPRCIAVTSPSAGDGRTTIAIDLAAALAESGRSVILIDGDMRNPAIADRLLDGTALLGAHRTGLSTVLVGEDEIGTAAISHVGVGDHTITVLPAGPLPPRPGELWATDRATQLLEYVAGAFDYVVVDTPPLADYTDGAIVGALGDGAILLARVGGTTARSLRRAVQVLQSAHVALLGTVVTFEAVSRVAVRAHAKQRGRTAVENRESKAPVESQ</sequence>
<dbReference type="GO" id="GO:0005524">
    <property type="term" value="F:ATP binding"/>
    <property type="evidence" value="ECO:0007669"/>
    <property type="project" value="UniProtKB-KW"/>
</dbReference>
<evidence type="ECO:0000313" key="11">
    <source>
        <dbReference type="EMBL" id="PXX05731.1"/>
    </source>
</evidence>
<dbReference type="CDD" id="cd05387">
    <property type="entry name" value="BY-kinase"/>
    <property type="match status" value="1"/>
</dbReference>
<feature type="transmembrane region" description="Helical" evidence="9">
    <location>
        <begin position="183"/>
        <end position="204"/>
    </location>
</feature>
<dbReference type="EMBL" id="QJJU01000016">
    <property type="protein sequence ID" value="PXX05731.1"/>
    <property type="molecule type" value="Genomic_DNA"/>
</dbReference>
<dbReference type="PANTHER" id="PTHR32309:SF13">
    <property type="entry name" value="FERRIC ENTEROBACTIN TRANSPORT PROTEIN FEPE"/>
    <property type="match status" value="1"/>
</dbReference>
<keyword evidence="5" id="KW-0418">Kinase</keyword>
<comment type="similarity">
    <text evidence="1">Belongs to the CpsD/CapB family.</text>
</comment>
<dbReference type="InterPro" id="IPR005702">
    <property type="entry name" value="Wzc-like_C"/>
</dbReference>
<dbReference type="SUPFAM" id="SSF52540">
    <property type="entry name" value="P-loop containing nucleoside triphosphate hydrolases"/>
    <property type="match status" value="1"/>
</dbReference>
<proteinExistence type="inferred from homology"/>
<keyword evidence="9" id="KW-0812">Transmembrane</keyword>
<comment type="caution">
    <text evidence="11">The sequence shown here is derived from an EMBL/GenBank/DDBJ whole genome shotgun (WGS) entry which is preliminary data.</text>
</comment>
<feature type="domain" description="AAA" evidence="10">
    <location>
        <begin position="270"/>
        <end position="399"/>
    </location>
</feature>
<name>A0A318HBP6_9MYCO</name>
<comment type="catalytic activity">
    <reaction evidence="8">
        <text>L-tyrosyl-[protein] + ATP = O-phospho-L-tyrosyl-[protein] + ADP + H(+)</text>
        <dbReference type="Rhea" id="RHEA:10596"/>
        <dbReference type="Rhea" id="RHEA-COMP:10136"/>
        <dbReference type="Rhea" id="RHEA-COMP:20101"/>
        <dbReference type="ChEBI" id="CHEBI:15378"/>
        <dbReference type="ChEBI" id="CHEBI:30616"/>
        <dbReference type="ChEBI" id="CHEBI:46858"/>
        <dbReference type="ChEBI" id="CHEBI:61978"/>
        <dbReference type="ChEBI" id="CHEBI:456216"/>
        <dbReference type="EC" id="2.7.10.2"/>
    </reaction>
</comment>
<feature type="transmembrane region" description="Helical" evidence="9">
    <location>
        <begin position="14"/>
        <end position="38"/>
    </location>
</feature>
<dbReference type="InterPro" id="IPR027417">
    <property type="entry name" value="P-loop_NTPase"/>
</dbReference>
<dbReference type="EC" id="2.7.10.2" evidence="2"/>
<organism evidence="11 12">
    <name type="scientific">Mycolicibacterium moriokaense</name>
    <dbReference type="NCBI Taxonomy" id="39691"/>
    <lineage>
        <taxon>Bacteria</taxon>
        <taxon>Bacillati</taxon>
        <taxon>Actinomycetota</taxon>
        <taxon>Actinomycetes</taxon>
        <taxon>Mycobacteriales</taxon>
        <taxon>Mycobacteriaceae</taxon>
        <taxon>Mycolicibacterium</taxon>
    </lineage>
</organism>
<dbReference type="InterPro" id="IPR025669">
    <property type="entry name" value="AAA_dom"/>
</dbReference>
<evidence type="ECO:0000256" key="2">
    <source>
        <dbReference type="ARBA" id="ARBA00011903"/>
    </source>
</evidence>
<evidence type="ECO:0000259" key="10">
    <source>
        <dbReference type="Pfam" id="PF13614"/>
    </source>
</evidence>
<keyword evidence="9" id="KW-1133">Transmembrane helix</keyword>
<evidence type="ECO:0000256" key="8">
    <source>
        <dbReference type="ARBA" id="ARBA00051245"/>
    </source>
</evidence>
<dbReference type="NCBIfam" id="TIGR01007">
    <property type="entry name" value="eps_fam"/>
    <property type="match status" value="1"/>
</dbReference>
<evidence type="ECO:0000256" key="9">
    <source>
        <dbReference type="SAM" id="Phobius"/>
    </source>
</evidence>
<keyword evidence="7" id="KW-0829">Tyrosine-protein kinase</keyword>
<dbReference type="GO" id="GO:0004713">
    <property type="term" value="F:protein tyrosine kinase activity"/>
    <property type="evidence" value="ECO:0007669"/>
    <property type="project" value="UniProtKB-KW"/>
</dbReference>
<evidence type="ECO:0000256" key="5">
    <source>
        <dbReference type="ARBA" id="ARBA00022777"/>
    </source>
</evidence>
<dbReference type="Pfam" id="PF13614">
    <property type="entry name" value="AAA_31"/>
    <property type="match status" value="1"/>
</dbReference>
<evidence type="ECO:0000256" key="3">
    <source>
        <dbReference type="ARBA" id="ARBA00022679"/>
    </source>
</evidence>